<evidence type="ECO:0000313" key="4">
    <source>
        <dbReference type="Proteomes" id="UP000256779"/>
    </source>
</evidence>
<dbReference type="InterPro" id="IPR029010">
    <property type="entry name" value="ThuA-like"/>
</dbReference>
<name>A0A3D9L337_MARFU</name>
<dbReference type="Proteomes" id="UP000256779">
    <property type="component" value="Unassembled WGS sequence"/>
</dbReference>
<organism evidence="3 4">
    <name type="scientific">Marinoscillum furvescens DSM 4134</name>
    <dbReference type="NCBI Taxonomy" id="1122208"/>
    <lineage>
        <taxon>Bacteria</taxon>
        <taxon>Pseudomonadati</taxon>
        <taxon>Bacteroidota</taxon>
        <taxon>Cytophagia</taxon>
        <taxon>Cytophagales</taxon>
        <taxon>Reichenbachiellaceae</taxon>
        <taxon>Marinoscillum</taxon>
    </lineage>
</organism>
<keyword evidence="4" id="KW-1185">Reference proteome</keyword>
<feature type="signal peptide" evidence="1">
    <location>
        <begin position="1"/>
        <end position="20"/>
    </location>
</feature>
<keyword evidence="1" id="KW-0732">Signal</keyword>
<dbReference type="PANTHER" id="PTHR40469:SF2">
    <property type="entry name" value="GALACTOSE-BINDING DOMAIN-LIKE SUPERFAMILY PROTEIN"/>
    <property type="match status" value="1"/>
</dbReference>
<reference evidence="3 4" key="1">
    <citation type="submission" date="2018-07" db="EMBL/GenBank/DDBJ databases">
        <title>Genomic Encyclopedia of Type Strains, Phase IV (KMG-IV): sequencing the most valuable type-strain genomes for metagenomic binning, comparative biology and taxonomic classification.</title>
        <authorList>
            <person name="Goeker M."/>
        </authorList>
    </citation>
    <scope>NUCLEOTIDE SEQUENCE [LARGE SCALE GENOMIC DNA]</scope>
    <source>
        <strain evidence="3 4">DSM 4134</strain>
    </source>
</reference>
<dbReference type="OrthoDB" id="9816308at2"/>
<feature type="domain" description="ThuA-like" evidence="2">
    <location>
        <begin position="25"/>
        <end position="234"/>
    </location>
</feature>
<proteinExistence type="predicted"/>
<dbReference type="EMBL" id="QREG01000012">
    <property type="protein sequence ID" value="RED97401.1"/>
    <property type="molecule type" value="Genomic_DNA"/>
</dbReference>
<feature type="chain" id="PRO_5017826870" description="ThuA-like domain-containing protein" evidence="1">
    <location>
        <begin position="21"/>
        <end position="238"/>
    </location>
</feature>
<dbReference type="PANTHER" id="PTHR40469">
    <property type="entry name" value="SECRETED GLYCOSYL HYDROLASE"/>
    <property type="match status" value="1"/>
</dbReference>
<dbReference type="AlphaFoldDB" id="A0A3D9L337"/>
<accession>A0A3D9L337</accession>
<dbReference type="Pfam" id="PF06283">
    <property type="entry name" value="ThuA"/>
    <property type="match status" value="1"/>
</dbReference>
<dbReference type="SUPFAM" id="SSF52317">
    <property type="entry name" value="Class I glutamine amidotransferase-like"/>
    <property type="match status" value="1"/>
</dbReference>
<sequence length="238" mass="26795">MTKLKHCLLILFIVTGPVQAVTQNLLVFSKTNGFRHESIAAGKEALDSLAASNDFSIYFTEDSLAFTRNNLSKYDALIFLSPSGDVFNEEQQDALQHYIRSGGGFVGIHGASTVEYDWPWYGKLVGSYFADHPKVQEAELHVLASHLATEHLPDPWIRSDEWYNFRSALDDSIQVLLTVDEQTYTGGKMGNHHPIAWYHEFDGGRAFYTALGHTKASYREPHFLNHILGGIKWVCSKD</sequence>
<dbReference type="RefSeq" id="WP_115868558.1">
    <property type="nucleotide sequence ID" value="NZ_QREG01000012.1"/>
</dbReference>
<evidence type="ECO:0000256" key="1">
    <source>
        <dbReference type="SAM" id="SignalP"/>
    </source>
</evidence>
<protein>
    <recommendedName>
        <fullName evidence="2">ThuA-like domain-containing protein</fullName>
    </recommendedName>
</protein>
<gene>
    <name evidence="3" type="ORF">C7460_11210</name>
</gene>
<dbReference type="InterPro" id="IPR029062">
    <property type="entry name" value="Class_I_gatase-like"/>
</dbReference>
<dbReference type="Gene3D" id="3.40.50.880">
    <property type="match status" value="1"/>
</dbReference>
<evidence type="ECO:0000259" key="2">
    <source>
        <dbReference type="Pfam" id="PF06283"/>
    </source>
</evidence>
<evidence type="ECO:0000313" key="3">
    <source>
        <dbReference type="EMBL" id="RED97401.1"/>
    </source>
</evidence>
<comment type="caution">
    <text evidence="3">The sequence shown here is derived from an EMBL/GenBank/DDBJ whole genome shotgun (WGS) entry which is preliminary data.</text>
</comment>